<keyword evidence="1" id="KW-0812">Transmembrane</keyword>
<dbReference type="EMBL" id="JMIY01000007">
    <property type="protein sequence ID" value="KCZ71143.1"/>
    <property type="molecule type" value="Genomic_DNA"/>
</dbReference>
<dbReference type="AlphaFoldDB" id="A0A062V3E7"/>
<dbReference type="OrthoDB" id="148096at2157"/>
<dbReference type="Proteomes" id="UP000027153">
    <property type="component" value="Unassembled WGS sequence"/>
</dbReference>
<protein>
    <submittedName>
        <fullName evidence="2">Uncharacterized protein</fullName>
    </submittedName>
</protein>
<dbReference type="RefSeq" id="WP_048093365.1">
    <property type="nucleotide sequence ID" value="NZ_JMIY01000007.1"/>
</dbReference>
<sequence length="130" mass="14554">MQYLGGIDTSGTVVQLISFLLAMCGSTYLAAVLWRRGQGGSESWRYISVSMIMLALWNAIMAFGIMVTTLQTRGNLDSIEIIDNIHVIIKVLDPVIVVVAFLILLFGLEKIIKAMRDRPWTVFSEERSDE</sequence>
<keyword evidence="1" id="KW-1133">Transmembrane helix</keyword>
<keyword evidence="1" id="KW-0472">Membrane</keyword>
<feature type="transmembrane region" description="Helical" evidence="1">
    <location>
        <begin position="12"/>
        <end position="34"/>
    </location>
</feature>
<evidence type="ECO:0000313" key="2">
    <source>
        <dbReference type="EMBL" id="KCZ71143.1"/>
    </source>
</evidence>
<reference evidence="2 3" key="1">
    <citation type="journal article" date="2013" name="Nature">
        <title>Anaerobic oxidation of methane coupled to nitrate reduction in a novel archaeal lineage.</title>
        <authorList>
            <person name="Haroon M.F."/>
            <person name="Hu S."/>
            <person name="Shi Y."/>
            <person name="Imelfort M."/>
            <person name="Keller J."/>
            <person name="Hugenholtz P."/>
            <person name="Yuan Z."/>
            <person name="Tyson G.W."/>
        </authorList>
    </citation>
    <scope>NUCLEOTIDE SEQUENCE [LARGE SCALE GENOMIC DNA]</scope>
    <source>
        <strain evidence="2 3">ANME-2d</strain>
    </source>
</reference>
<name>A0A062V3E7_9EURY</name>
<evidence type="ECO:0000256" key="1">
    <source>
        <dbReference type="SAM" id="Phobius"/>
    </source>
</evidence>
<feature type="transmembrane region" description="Helical" evidence="1">
    <location>
        <begin position="46"/>
        <end position="67"/>
    </location>
</feature>
<organism evidence="2 3">
    <name type="scientific">Candidatus Methanoperedens nitratireducens</name>
    <dbReference type="NCBI Taxonomy" id="1392998"/>
    <lineage>
        <taxon>Archaea</taxon>
        <taxon>Methanobacteriati</taxon>
        <taxon>Methanobacteriota</taxon>
        <taxon>Stenosarchaea group</taxon>
        <taxon>Methanomicrobia</taxon>
        <taxon>Methanosarcinales</taxon>
        <taxon>ANME-2 cluster</taxon>
        <taxon>Candidatus Methanoperedentaceae</taxon>
        <taxon>Candidatus Methanoperedens</taxon>
    </lineage>
</organism>
<comment type="caution">
    <text evidence="2">The sequence shown here is derived from an EMBL/GenBank/DDBJ whole genome shotgun (WGS) entry which is preliminary data.</text>
</comment>
<keyword evidence="3" id="KW-1185">Reference proteome</keyword>
<evidence type="ECO:0000313" key="3">
    <source>
        <dbReference type="Proteomes" id="UP000027153"/>
    </source>
</evidence>
<proteinExistence type="predicted"/>
<gene>
    <name evidence="2" type="ORF">ANME2D_03175</name>
</gene>
<accession>A0A062V3E7</accession>
<feature type="transmembrane region" description="Helical" evidence="1">
    <location>
        <begin position="87"/>
        <end position="108"/>
    </location>
</feature>